<dbReference type="EMBL" id="PKKJ01000003">
    <property type="protein sequence ID" value="PKY66400.1"/>
    <property type="molecule type" value="Genomic_DNA"/>
</dbReference>
<evidence type="ECO:0000313" key="2">
    <source>
        <dbReference type="Proteomes" id="UP000234545"/>
    </source>
</evidence>
<gene>
    <name evidence="1" type="ORF">CYJ25_04000</name>
</gene>
<accession>A0A2I1I5J3</accession>
<organism evidence="1 2">
    <name type="scientific">Schaalia turicensis</name>
    <dbReference type="NCBI Taxonomy" id="131111"/>
    <lineage>
        <taxon>Bacteria</taxon>
        <taxon>Bacillati</taxon>
        <taxon>Actinomycetota</taxon>
        <taxon>Actinomycetes</taxon>
        <taxon>Actinomycetales</taxon>
        <taxon>Actinomycetaceae</taxon>
        <taxon>Schaalia</taxon>
    </lineage>
</organism>
<evidence type="ECO:0000313" key="1">
    <source>
        <dbReference type="EMBL" id="PKY66400.1"/>
    </source>
</evidence>
<name>A0A2I1I5J3_9ACTO</name>
<dbReference type="OrthoDB" id="3237719at2"/>
<reference evidence="1 2" key="1">
    <citation type="submission" date="2017-12" db="EMBL/GenBank/DDBJ databases">
        <title>Phylogenetic diversity of female urinary microbiome.</title>
        <authorList>
            <person name="Thomas-White K."/>
            <person name="Wolfe A.J."/>
        </authorList>
    </citation>
    <scope>NUCLEOTIDE SEQUENCE [LARGE SCALE GENOMIC DNA]</scope>
    <source>
        <strain evidence="1 2">UMB0250</strain>
    </source>
</reference>
<dbReference type="Proteomes" id="UP000234545">
    <property type="component" value="Unassembled WGS sequence"/>
</dbReference>
<comment type="caution">
    <text evidence="1">The sequence shown here is derived from an EMBL/GenBank/DDBJ whole genome shotgun (WGS) entry which is preliminary data.</text>
</comment>
<sequence>MGVVVEPHAFKHGLSESEIKYAWSAPVASRMRGDGSDPPRWIVAGWLPDGRLVQMVGVEDSQGRWHVFHAMTPVTKAFLKELGMGRE</sequence>
<protein>
    <recommendedName>
        <fullName evidence="3">DUF4258 domain-containing protein</fullName>
    </recommendedName>
</protein>
<evidence type="ECO:0008006" key="3">
    <source>
        <dbReference type="Google" id="ProtNLM"/>
    </source>
</evidence>
<dbReference type="AlphaFoldDB" id="A0A2I1I5J3"/>
<proteinExistence type="predicted"/>